<evidence type="ECO:0008006" key="2">
    <source>
        <dbReference type="Google" id="ProtNLM"/>
    </source>
</evidence>
<gene>
    <name evidence="1" type="ORF">BWY04_01557</name>
</gene>
<evidence type="ECO:0000313" key="1">
    <source>
        <dbReference type="EMBL" id="OQB39591.1"/>
    </source>
</evidence>
<organism evidence="1">
    <name type="scientific">candidate division CPR1 bacterium ADurb.Bin160</name>
    <dbReference type="NCBI Taxonomy" id="1852826"/>
    <lineage>
        <taxon>Bacteria</taxon>
        <taxon>candidate division CPR1</taxon>
    </lineage>
</organism>
<name>A0A1V5ZH95_9BACT</name>
<dbReference type="AlphaFoldDB" id="A0A1V5ZH95"/>
<sequence length="176" mass="20532">MIRITQILIICTFIFACSKTSKKGNVAELQGVKTNNISKVESINCIPVNLKLLKNNEYLDTTIFLRNSVSKDSSIMITCDTAQIDLRLEKILLESKYIPYHKTKGYKSFLLCKKANEKEREISFYNLRLETSQAWEVRRFLIENYQIEGLICLPGIVEEFMSTEEYDKEERNIRID</sequence>
<reference evidence="1" key="1">
    <citation type="submission" date="2017-02" db="EMBL/GenBank/DDBJ databases">
        <title>Delving into the versatile metabolic prowess of the omnipresent phylum Bacteroidetes.</title>
        <authorList>
            <person name="Nobu M.K."/>
            <person name="Mei R."/>
            <person name="Narihiro T."/>
            <person name="Kuroda K."/>
            <person name="Liu W.-T."/>
        </authorList>
    </citation>
    <scope>NUCLEOTIDE SEQUENCE</scope>
    <source>
        <strain evidence="1">ADurb.Bin160</strain>
    </source>
</reference>
<proteinExistence type="predicted"/>
<dbReference type="PROSITE" id="PS51257">
    <property type="entry name" value="PROKAR_LIPOPROTEIN"/>
    <property type="match status" value="1"/>
</dbReference>
<dbReference type="Proteomes" id="UP000485621">
    <property type="component" value="Unassembled WGS sequence"/>
</dbReference>
<protein>
    <recommendedName>
        <fullName evidence="2">Lipoprotein</fullName>
    </recommendedName>
</protein>
<dbReference type="EMBL" id="MWDB01000086">
    <property type="protein sequence ID" value="OQB39591.1"/>
    <property type="molecule type" value="Genomic_DNA"/>
</dbReference>
<accession>A0A1V5ZH95</accession>
<comment type="caution">
    <text evidence="1">The sequence shown here is derived from an EMBL/GenBank/DDBJ whole genome shotgun (WGS) entry which is preliminary data.</text>
</comment>